<proteinExistence type="predicted"/>
<evidence type="ECO:0000256" key="2">
    <source>
        <dbReference type="ARBA" id="ARBA00022737"/>
    </source>
</evidence>
<evidence type="ECO:0000313" key="8">
    <source>
        <dbReference type="EMBL" id="KAF6202978.1"/>
    </source>
</evidence>
<dbReference type="Pfam" id="PF00096">
    <property type="entry name" value="zf-C2H2"/>
    <property type="match status" value="3"/>
</dbReference>
<dbReference type="GO" id="GO:0005634">
    <property type="term" value="C:nucleus"/>
    <property type="evidence" value="ECO:0007669"/>
    <property type="project" value="TreeGrafter"/>
</dbReference>
<dbReference type="PANTHER" id="PTHR24408">
    <property type="entry name" value="ZINC FINGER PROTEIN"/>
    <property type="match status" value="1"/>
</dbReference>
<gene>
    <name evidence="8" type="ORF">GE061_003389</name>
</gene>
<dbReference type="PROSITE" id="PS50157">
    <property type="entry name" value="ZINC_FINGER_C2H2_2"/>
    <property type="match status" value="3"/>
</dbReference>
<dbReference type="SMART" id="SM00355">
    <property type="entry name" value="ZnF_C2H2"/>
    <property type="match status" value="7"/>
</dbReference>
<dbReference type="GO" id="GO:0000981">
    <property type="term" value="F:DNA-binding transcription factor activity, RNA polymerase II-specific"/>
    <property type="evidence" value="ECO:0007669"/>
    <property type="project" value="TreeGrafter"/>
</dbReference>
<evidence type="ECO:0000313" key="9">
    <source>
        <dbReference type="Proteomes" id="UP000466442"/>
    </source>
</evidence>
<evidence type="ECO:0000259" key="7">
    <source>
        <dbReference type="PROSITE" id="PS50157"/>
    </source>
</evidence>
<keyword evidence="9" id="KW-1185">Reference proteome</keyword>
<evidence type="ECO:0000256" key="3">
    <source>
        <dbReference type="ARBA" id="ARBA00022771"/>
    </source>
</evidence>
<reference evidence="8" key="1">
    <citation type="journal article" date="2021" name="Mol. Ecol. Resour.">
        <title>Apolygus lucorum genome provides insights into omnivorousness and mesophyll feeding.</title>
        <authorList>
            <person name="Liu Y."/>
            <person name="Liu H."/>
            <person name="Wang H."/>
            <person name="Huang T."/>
            <person name="Liu B."/>
            <person name="Yang B."/>
            <person name="Yin L."/>
            <person name="Li B."/>
            <person name="Zhang Y."/>
            <person name="Zhang S."/>
            <person name="Jiang F."/>
            <person name="Zhang X."/>
            <person name="Ren Y."/>
            <person name="Wang B."/>
            <person name="Wang S."/>
            <person name="Lu Y."/>
            <person name="Wu K."/>
            <person name="Fan W."/>
            <person name="Wang G."/>
        </authorList>
    </citation>
    <scope>NUCLEOTIDE SEQUENCE</scope>
    <source>
        <strain evidence="8">12Hb</strain>
    </source>
</reference>
<keyword evidence="4" id="KW-0862">Zinc</keyword>
<accession>A0A8S9X3N6</accession>
<keyword evidence="3 5" id="KW-0863">Zinc-finger</keyword>
<dbReference type="EMBL" id="WIXP02000011">
    <property type="protein sequence ID" value="KAF6202978.1"/>
    <property type="molecule type" value="Genomic_DNA"/>
</dbReference>
<dbReference type="Gene3D" id="3.30.160.60">
    <property type="entry name" value="Classic Zinc Finger"/>
    <property type="match status" value="3"/>
</dbReference>
<keyword evidence="2" id="KW-0677">Repeat</keyword>
<dbReference type="InterPro" id="IPR013087">
    <property type="entry name" value="Znf_C2H2_type"/>
</dbReference>
<sequence length="346" mass="40464">MVSFACPSCPRSFKFRKNLNIHIKYDCGVGPKFGCMLCTFTSISKQRIIQHYKGRHDGHPRLSKQNKEQEKRKEEQTENVNIRSEEQEEETKAQNEKLEEIKDVQTKKEISKSTLTCLFSCTVCPFTSKEEGLVLEHIKILHIDTSRKQDQMAEKKKDMEAQKEKENFQSEGNEENYIAQQEELDEISGVPKKDTSNYFKCPKCPRRYQYRKTLRRHFRQKHQSSRIFSCSECLYQGRSRDSFLKHVESHRLVKTPKDFVVARFPCSKCSRSYKYKKHLNRHLQYECGVEPRFCCSLCPFKGKTKAMVIRHLKKSHNTAVPQQITVEPPSVEVLAAETEEAILALL</sequence>
<dbReference type="GO" id="GO:0043565">
    <property type="term" value="F:sequence-specific DNA binding"/>
    <property type="evidence" value="ECO:0007669"/>
    <property type="project" value="TreeGrafter"/>
</dbReference>
<evidence type="ECO:0000256" key="6">
    <source>
        <dbReference type="SAM" id="MobiDB-lite"/>
    </source>
</evidence>
<evidence type="ECO:0000256" key="5">
    <source>
        <dbReference type="PROSITE-ProRule" id="PRU00042"/>
    </source>
</evidence>
<dbReference type="AlphaFoldDB" id="A0A8S9X3N6"/>
<organism evidence="8 9">
    <name type="scientific">Apolygus lucorum</name>
    <name type="common">Small green plant bug</name>
    <name type="synonym">Lygocoris lucorum</name>
    <dbReference type="NCBI Taxonomy" id="248454"/>
    <lineage>
        <taxon>Eukaryota</taxon>
        <taxon>Metazoa</taxon>
        <taxon>Ecdysozoa</taxon>
        <taxon>Arthropoda</taxon>
        <taxon>Hexapoda</taxon>
        <taxon>Insecta</taxon>
        <taxon>Pterygota</taxon>
        <taxon>Neoptera</taxon>
        <taxon>Paraneoptera</taxon>
        <taxon>Hemiptera</taxon>
        <taxon>Heteroptera</taxon>
        <taxon>Panheteroptera</taxon>
        <taxon>Cimicomorpha</taxon>
        <taxon>Miridae</taxon>
        <taxon>Mirini</taxon>
        <taxon>Apolygus</taxon>
    </lineage>
</organism>
<evidence type="ECO:0000256" key="4">
    <source>
        <dbReference type="ARBA" id="ARBA00022833"/>
    </source>
</evidence>
<feature type="domain" description="C2H2-type" evidence="7">
    <location>
        <begin position="199"/>
        <end position="227"/>
    </location>
</feature>
<dbReference type="PROSITE" id="PS00028">
    <property type="entry name" value="ZINC_FINGER_C2H2_1"/>
    <property type="match status" value="1"/>
</dbReference>
<dbReference type="GO" id="GO:0008270">
    <property type="term" value="F:zinc ion binding"/>
    <property type="evidence" value="ECO:0007669"/>
    <property type="project" value="UniProtKB-KW"/>
</dbReference>
<protein>
    <recommendedName>
        <fullName evidence="7">C2H2-type domain-containing protein</fullName>
    </recommendedName>
</protein>
<feature type="compositionally biased region" description="Basic and acidic residues" evidence="6">
    <location>
        <begin position="55"/>
        <end position="76"/>
    </location>
</feature>
<dbReference type="OrthoDB" id="10004641at2759"/>
<name>A0A8S9X3N6_APOLU</name>
<feature type="domain" description="C2H2-type" evidence="7">
    <location>
        <begin position="264"/>
        <end position="291"/>
    </location>
</feature>
<dbReference type="Proteomes" id="UP000466442">
    <property type="component" value="Unassembled WGS sequence"/>
</dbReference>
<dbReference type="PANTHER" id="PTHR24408:SF58">
    <property type="entry name" value="TRANSCRIPTION FACTOR (TFIIIA), PUTATIVE (AFU_ORTHOLOGUE AFUA_1G05150)-RELATED"/>
    <property type="match status" value="1"/>
</dbReference>
<comment type="caution">
    <text evidence="8">The sequence shown here is derived from an EMBL/GenBank/DDBJ whole genome shotgun (WGS) entry which is preliminary data.</text>
</comment>
<evidence type="ECO:0000256" key="1">
    <source>
        <dbReference type="ARBA" id="ARBA00022723"/>
    </source>
</evidence>
<keyword evidence="1" id="KW-0479">Metal-binding</keyword>
<feature type="domain" description="C2H2-type" evidence="7">
    <location>
        <begin position="4"/>
        <end position="31"/>
    </location>
</feature>
<feature type="region of interest" description="Disordered" evidence="6">
    <location>
        <begin position="53"/>
        <end position="96"/>
    </location>
</feature>